<dbReference type="InterPro" id="IPR007712">
    <property type="entry name" value="RelE/ParE_toxin"/>
</dbReference>
<proteinExistence type="predicted"/>
<sequence length="90" mass="10654">MPNKVTRIKYSPQFLRSVKKLPHHIQTKLEVREFIFKDDAFDARLDTHKLHGKDRDAWAYSIDHSYRVKFLFSDDGSVLYIKAGTHDEAY</sequence>
<dbReference type="InterPro" id="IPR035093">
    <property type="entry name" value="RelE/ParE_toxin_dom_sf"/>
</dbReference>
<comment type="caution">
    <text evidence="2">The sequence shown here is derived from an EMBL/GenBank/DDBJ whole genome shotgun (WGS) entry which is preliminary data.</text>
</comment>
<dbReference type="STRING" id="1798553.A3H70_01675"/>
<dbReference type="NCBIfam" id="TIGR02385">
    <property type="entry name" value="RelE_StbE"/>
    <property type="match status" value="1"/>
</dbReference>
<dbReference type="Gene3D" id="3.30.2310.20">
    <property type="entry name" value="RelE-like"/>
    <property type="match status" value="1"/>
</dbReference>
<name>A0A1G2BP59_9BACT</name>
<dbReference type="Proteomes" id="UP000178109">
    <property type="component" value="Unassembled WGS sequence"/>
</dbReference>
<evidence type="ECO:0000256" key="1">
    <source>
        <dbReference type="ARBA" id="ARBA00022649"/>
    </source>
</evidence>
<evidence type="ECO:0000313" key="2">
    <source>
        <dbReference type="EMBL" id="OGY90912.1"/>
    </source>
</evidence>
<evidence type="ECO:0000313" key="3">
    <source>
        <dbReference type="Proteomes" id="UP000178109"/>
    </source>
</evidence>
<organism evidence="2 3">
    <name type="scientific">Candidatus Komeilibacteria bacterium RIFCSPLOWO2_02_FULL_48_11</name>
    <dbReference type="NCBI Taxonomy" id="1798553"/>
    <lineage>
        <taxon>Bacteria</taxon>
        <taxon>Candidatus Komeiliibacteriota</taxon>
    </lineage>
</organism>
<dbReference type="EMBL" id="MHKO01000058">
    <property type="protein sequence ID" value="OGY90912.1"/>
    <property type="molecule type" value="Genomic_DNA"/>
</dbReference>
<accession>A0A1G2BP59</accession>
<protein>
    <recommendedName>
        <fullName evidence="4">Type II toxin-antitoxin system mRNA interferase toxin, RelE/StbE family</fullName>
    </recommendedName>
</protein>
<evidence type="ECO:0008006" key="4">
    <source>
        <dbReference type="Google" id="ProtNLM"/>
    </source>
</evidence>
<reference evidence="2 3" key="1">
    <citation type="journal article" date="2016" name="Nat. Commun.">
        <title>Thousands of microbial genomes shed light on interconnected biogeochemical processes in an aquifer system.</title>
        <authorList>
            <person name="Anantharaman K."/>
            <person name="Brown C.T."/>
            <person name="Hug L.A."/>
            <person name="Sharon I."/>
            <person name="Castelle C.J."/>
            <person name="Probst A.J."/>
            <person name="Thomas B.C."/>
            <person name="Singh A."/>
            <person name="Wilkins M.J."/>
            <person name="Karaoz U."/>
            <person name="Brodie E.L."/>
            <person name="Williams K.H."/>
            <person name="Hubbard S.S."/>
            <person name="Banfield J.F."/>
        </authorList>
    </citation>
    <scope>NUCLEOTIDE SEQUENCE [LARGE SCALE GENOMIC DNA]</scope>
</reference>
<keyword evidence="1" id="KW-1277">Toxin-antitoxin system</keyword>
<gene>
    <name evidence="2" type="ORF">A3H70_01675</name>
</gene>
<dbReference type="AlphaFoldDB" id="A0A1G2BP59"/>
<dbReference type="SUPFAM" id="SSF143011">
    <property type="entry name" value="RelE-like"/>
    <property type="match status" value="1"/>
</dbReference>